<dbReference type="PANTHER" id="PTHR46832">
    <property type="entry name" value="5'-METHYLTHIOADENOSINE/S-ADENOSYLHOMOCYSTEINE NUCLEOSIDASE"/>
    <property type="match status" value="1"/>
</dbReference>
<comment type="pathway">
    <text evidence="1">Amino-acid biosynthesis; L-methionine biosynthesis via salvage pathway; S-methyl-5-thio-alpha-D-ribose 1-phosphate from S-methyl-5'-thioadenosine (hydrolase route): step 1/2.</text>
</comment>
<dbReference type="GO" id="GO:0008782">
    <property type="term" value="F:adenosylhomocysteine nucleosidase activity"/>
    <property type="evidence" value="ECO:0007669"/>
    <property type="project" value="UniProtKB-EC"/>
</dbReference>
<dbReference type="GO" id="GO:0005829">
    <property type="term" value="C:cytosol"/>
    <property type="evidence" value="ECO:0007669"/>
    <property type="project" value="TreeGrafter"/>
</dbReference>
<keyword evidence="8" id="KW-1185">Reference proteome</keyword>
<dbReference type="AlphaFoldDB" id="A0A810Q1V1"/>
<sequence length="224" mass="24222">MTIGLVYAMPGEIETLLTDETRTPIRTEAGVSFYQIRPHIIACCCGVSKVNAAMGAQLLISLYHPDLVLNAGVAGCFENVPIGTIVLAEGFVQHDVDTTAIGDPVGLVSTVNQIQFPTADLPAAKAAMDATGVPYRTGWVATGDWFATDTPRSHWIADTFHPLLCEMEGCAVAQVCLRNGVKFMAIKSVSDCLFEHHDFAFNFPAAMKDLNRVVMAFLTQLTKE</sequence>
<evidence type="ECO:0000259" key="6">
    <source>
        <dbReference type="Pfam" id="PF01048"/>
    </source>
</evidence>
<dbReference type="CDD" id="cd09008">
    <property type="entry name" value="MTAN"/>
    <property type="match status" value="1"/>
</dbReference>
<organism evidence="7 8">
    <name type="scientific">Vescimonas coprocola</name>
    <dbReference type="NCBI Taxonomy" id="2714355"/>
    <lineage>
        <taxon>Bacteria</taxon>
        <taxon>Bacillati</taxon>
        <taxon>Bacillota</taxon>
        <taxon>Clostridia</taxon>
        <taxon>Eubacteriales</taxon>
        <taxon>Oscillospiraceae</taxon>
        <taxon>Vescimonas</taxon>
    </lineage>
</organism>
<evidence type="ECO:0000256" key="5">
    <source>
        <dbReference type="ARBA" id="ARBA00023167"/>
    </source>
</evidence>
<evidence type="ECO:0000256" key="3">
    <source>
        <dbReference type="ARBA" id="ARBA00022605"/>
    </source>
</evidence>
<dbReference type="InterPro" id="IPR010049">
    <property type="entry name" value="MTA_SAH_Nsdase"/>
</dbReference>
<proteinExistence type="predicted"/>
<keyword evidence="3" id="KW-0028">Amino-acid biosynthesis</keyword>
<dbReference type="EMBL" id="AP023418">
    <property type="protein sequence ID" value="BCK80445.1"/>
    <property type="molecule type" value="Genomic_DNA"/>
</dbReference>
<evidence type="ECO:0000313" key="8">
    <source>
        <dbReference type="Proteomes" id="UP000681035"/>
    </source>
</evidence>
<keyword evidence="4" id="KW-0378">Hydrolase</keyword>
<dbReference type="KEGG" id="vcop:MM50RIKEN_02080"/>
<dbReference type="GO" id="GO:0019509">
    <property type="term" value="P:L-methionine salvage from methylthioadenosine"/>
    <property type="evidence" value="ECO:0007669"/>
    <property type="project" value="UniProtKB-UniPathway"/>
</dbReference>
<protein>
    <recommendedName>
        <fullName evidence="2">adenosylhomocysteine nucleosidase</fullName>
        <ecNumber evidence="2">3.2.2.9</ecNumber>
    </recommendedName>
</protein>
<dbReference type="UniPathway" id="UPA00904">
    <property type="reaction ID" value="UER00871"/>
</dbReference>
<feature type="domain" description="Nucleoside phosphorylase" evidence="6">
    <location>
        <begin position="2"/>
        <end position="218"/>
    </location>
</feature>
<accession>A0A810Q1V1</accession>
<dbReference type="GO" id="GO:0019284">
    <property type="term" value="P:L-methionine salvage from S-adenosylmethionine"/>
    <property type="evidence" value="ECO:0007669"/>
    <property type="project" value="TreeGrafter"/>
</dbReference>
<dbReference type="EC" id="3.2.2.9" evidence="2"/>
<dbReference type="RefSeq" id="WP_213541397.1">
    <property type="nucleotide sequence ID" value="NZ_AP023418.1"/>
</dbReference>
<dbReference type="GO" id="GO:0009164">
    <property type="term" value="P:nucleoside catabolic process"/>
    <property type="evidence" value="ECO:0007669"/>
    <property type="project" value="InterPro"/>
</dbReference>
<evidence type="ECO:0000313" key="7">
    <source>
        <dbReference type="EMBL" id="BCK80445.1"/>
    </source>
</evidence>
<gene>
    <name evidence="7" type="primary">mtnN</name>
    <name evidence="7" type="ORF">MM50RIKEN_02080</name>
</gene>
<dbReference type="Proteomes" id="UP000681035">
    <property type="component" value="Chromosome"/>
</dbReference>
<dbReference type="InterPro" id="IPR035994">
    <property type="entry name" value="Nucleoside_phosphorylase_sf"/>
</dbReference>
<keyword evidence="5" id="KW-0486">Methionine biosynthesis</keyword>
<reference evidence="7" key="1">
    <citation type="submission" date="2020-09" db="EMBL/GenBank/DDBJ databases">
        <title>New species isolated from human feces.</title>
        <authorList>
            <person name="Kitahara M."/>
            <person name="Shigeno Y."/>
            <person name="Shime M."/>
            <person name="Matsumoto Y."/>
            <person name="Nakamura S."/>
            <person name="Motooka D."/>
            <person name="Fukuoka S."/>
            <person name="Nishikawa H."/>
            <person name="Benno Y."/>
        </authorList>
    </citation>
    <scope>NUCLEOTIDE SEQUENCE</scope>
    <source>
        <strain evidence="7">MM50</strain>
    </source>
</reference>
<dbReference type="InterPro" id="IPR000845">
    <property type="entry name" value="Nucleoside_phosphorylase_d"/>
</dbReference>
<dbReference type="PANTHER" id="PTHR46832:SF1">
    <property type="entry name" value="5'-METHYLTHIOADENOSINE_S-ADENOSYLHOMOCYSTEINE NUCLEOSIDASE"/>
    <property type="match status" value="1"/>
</dbReference>
<dbReference type="SUPFAM" id="SSF53167">
    <property type="entry name" value="Purine and uridine phosphorylases"/>
    <property type="match status" value="1"/>
</dbReference>
<evidence type="ECO:0000256" key="4">
    <source>
        <dbReference type="ARBA" id="ARBA00022801"/>
    </source>
</evidence>
<dbReference type="NCBIfam" id="TIGR01704">
    <property type="entry name" value="MTA_SAH-Nsdase"/>
    <property type="match status" value="1"/>
</dbReference>
<evidence type="ECO:0000256" key="1">
    <source>
        <dbReference type="ARBA" id="ARBA00004945"/>
    </source>
</evidence>
<dbReference type="GO" id="GO:0008930">
    <property type="term" value="F:methylthioadenosine nucleosidase activity"/>
    <property type="evidence" value="ECO:0007669"/>
    <property type="project" value="InterPro"/>
</dbReference>
<name>A0A810Q1V1_9FIRM</name>
<evidence type="ECO:0000256" key="2">
    <source>
        <dbReference type="ARBA" id="ARBA00011974"/>
    </source>
</evidence>
<dbReference type="Pfam" id="PF01048">
    <property type="entry name" value="PNP_UDP_1"/>
    <property type="match status" value="1"/>
</dbReference>
<dbReference type="Gene3D" id="3.40.50.1580">
    <property type="entry name" value="Nucleoside phosphorylase domain"/>
    <property type="match status" value="1"/>
</dbReference>